<name>A0A9W6U985_9STRA</name>
<feature type="region of interest" description="Disordered" evidence="1">
    <location>
        <begin position="1"/>
        <end position="48"/>
    </location>
</feature>
<reference evidence="2" key="1">
    <citation type="submission" date="2023-04" db="EMBL/GenBank/DDBJ databases">
        <title>Phytophthora fragariaefolia NBRC 109709.</title>
        <authorList>
            <person name="Ichikawa N."/>
            <person name="Sato H."/>
            <person name="Tonouchi N."/>
        </authorList>
    </citation>
    <scope>NUCLEOTIDE SEQUENCE</scope>
    <source>
        <strain evidence="2">NBRC 109709</strain>
    </source>
</reference>
<dbReference type="EMBL" id="BSXT01000452">
    <property type="protein sequence ID" value="GMF27867.1"/>
    <property type="molecule type" value="Genomic_DNA"/>
</dbReference>
<keyword evidence="3" id="KW-1185">Reference proteome</keyword>
<feature type="compositionally biased region" description="Polar residues" evidence="1">
    <location>
        <begin position="21"/>
        <end position="36"/>
    </location>
</feature>
<feature type="region of interest" description="Disordered" evidence="1">
    <location>
        <begin position="63"/>
        <end position="84"/>
    </location>
</feature>
<evidence type="ECO:0000313" key="3">
    <source>
        <dbReference type="Proteomes" id="UP001165121"/>
    </source>
</evidence>
<dbReference type="AlphaFoldDB" id="A0A9W6U985"/>
<gene>
    <name evidence="2" type="ORF">Pfra01_000563500</name>
</gene>
<sequence>MAPPLGPSSLGGNPRSRLARTGSTDPSGCSQPSTRPSGGSGSGSSEWSSVLVGASLSQASEIGSLSAAGEVIDMDAGTSGGFAE</sequence>
<proteinExistence type="predicted"/>
<evidence type="ECO:0000256" key="1">
    <source>
        <dbReference type="SAM" id="MobiDB-lite"/>
    </source>
</evidence>
<organism evidence="2 3">
    <name type="scientific">Phytophthora fragariaefolia</name>
    <dbReference type="NCBI Taxonomy" id="1490495"/>
    <lineage>
        <taxon>Eukaryota</taxon>
        <taxon>Sar</taxon>
        <taxon>Stramenopiles</taxon>
        <taxon>Oomycota</taxon>
        <taxon>Peronosporomycetes</taxon>
        <taxon>Peronosporales</taxon>
        <taxon>Peronosporaceae</taxon>
        <taxon>Phytophthora</taxon>
    </lineage>
</organism>
<comment type="caution">
    <text evidence="2">The sequence shown here is derived from an EMBL/GenBank/DDBJ whole genome shotgun (WGS) entry which is preliminary data.</text>
</comment>
<evidence type="ECO:0000313" key="2">
    <source>
        <dbReference type="EMBL" id="GMF27867.1"/>
    </source>
</evidence>
<protein>
    <submittedName>
        <fullName evidence="2">Unnamed protein product</fullName>
    </submittedName>
</protein>
<accession>A0A9W6U985</accession>
<dbReference type="Proteomes" id="UP001165121">
    <property type="component" value="Unassembled WGS sequence"/>
</dbReference>